<evidence type="ECO:0000256" key="2">
    <source>
        <dbReference type="SAM" id="SignalP"/>
    </source>
</evidence>
<proteinExistence type="predicted"/>
<keyword evidence="2" id="KW-0732">Signal</keyword>
<sequence length="366" mass="42918">MSLTLYIVLRLYVINASLLIQKVSNCSHIHFERLPDIRRTYEQRNSSRNCRTSIKSERMEEQPQVAPYGGLLTKTLEDEKIQEKKLEEQAIEVTYNDKSEIVRPEALHVRGVDSLSTEDIKAYIDYYVNFNVIEKTIEDGEQFEGTKFVYEPLPIDEQTYFRIQWINDTSVNITFKSMEKAHAALLAIVLEESLDVDEFESSSESDRLRKAIEERPTKSYKPIIEFKKHMDLKNRLNIGDSNGESNAPEEDKGMDEDDTAIELFVRQSFQSDRKVKNASAYSRYYLLHGEPERKPYHPRNRRHDNRHSRGRRGDNEEEDLFAFKMNKSSNANDDDDDLFADKLKEKKQIGRSRSRSRSRSPMRIER</sequence>
<dbReference type="GO" id="GO:0000340">
    <property type="term" value="F:RNA 7-methylguanosine cap binding"/>
    <property type="evidence" value="ECO:0007669"/>
    <property type="project" value="InterPro"/>
</dbReference>
<feature type="signal peptide" evidence="2">
    <location>
        <begin position="1"/>
        <end position="16"/>
    </location>
</feature>
<feature type="compositionally biased region" description="Basic and acidic residues" evidence="1">
    <location>
        <begin position="339"/>
        <end position="348"/>
    </location>
</feature>
<dbReference type="PANTHER" id="PTHR16291">
    <property type="entry name" value="NUCLEAR CAP-BINDING PROTEIN SUBUNIT 3"/>
    <property type="match status" value="1"/>
</dbReference>
<dbReference type="Proteomes" id="UP000005222">
    <property type="component" value="Chromosome L"/>
</dbReference>
<dbReference type="EMBL" id="FO082048">
    <property type="protein sequence ID" value="CCE84639.1"/>
    <property type="molecule type" value="Genomic_DNA"/>
</dbReference>
<evidence type="ECO:0000313" key="3">
    <source>
        <dbReference type="EMBL" id="CCE83608.1"/>
    </source>
</evidence>
<dbReference type="PANTHER" id="PTHR16291:SF0">
    <property type="entry name" value="NUCLEAR CAP-BINDING PROTEIN SUBUNIT 3"/>
    <property type="match status" value="1"/>
</dbReference>
<accession>G8Y7Q9</accession>
<feature type="compositionally biased region" description="Basic residues" evidence="1">
    <location>
        <begin position="349"/>
        <end position="360"/>
    </location>
</feature>
<reference evidence="4" key="1">
    <citation type="submission" date="2011-10" db="EMBL/GenBank/DDBJ databases">
        <authorList>
            <person name="Genoscope - CEA"/>
        </authorList>
    </citation>
    <scope>NUCLEOTIDE SEQUENCE</scope>
</reference>
<protein>
    <submittedName>
        <fullName evidence="4">Piso0_004192 protein</fullName>
    </submittedName>
</protein>
<dbReference type="Pfam" id="PF10309">
    <property type="entry name" value="NCBP3"/>
    <property type="match status" value="1"/>
</dbReference>
<feature type="compositionally biased region" description="Basic residues" evidence="1">
    <location>
        <begin position="296"/>
        <end position="310"/>
    </location>
</feature>
<name>G8Y7Q9_PICSO</name>
<reference evidence="5" key="2">
    <citation type="journal article" date="2012" name="G3 (Bethesda)">
        <title>Pichia sorbitophila, an interspecies yeast hybrid reveals early steps of genome resolution following polyploidization.</title>
        <authorList>
            <person name="Leh Louis V."/>
            <person name="Despons L."/>
            <person name="Friedrich A."/>
            <person name="Martin T."/>
            <person name="Durrens P."/>
            <person name="Casaregola S."/>
            <person name="Neuveglise C."/>
            <person name="Fairhead C."/>
            <person name="Marck C."/>
            <person name="Cruz J.A."/>
            <person name="Straub M.L."/>
            <person name="Kugler V."/>
            <person name="Sacerdot C."/>
            <person name="Uzunov Z."/>
            <person name="Thierry A."/>
            <person name="Weiss S."/>
            <person name="Bleykasten C."/>
            <person name="De Montigny J."/>
            <person name="Jacques N."/>
            <person name="Jung P."/>
            <person name="Lemaire M."/>
            <person name="Mallet S."/>
            <person name="Morel G."/>
            <person name="Richard G.F."/>
            <person name="Sarkar A."/>
            <person name="Savel G."/>
            <person name="Schacherer J."/>
            <person name="Seret M.L."/>
            <person name="Talla E."/>
            <person name="Samson G."/>
            <person name="Jubin C."/>
            <person name="Poulain J."/>
            <person name="Vacherie B."/>
            <person name="Barbe V."/>
            <person name="Pelletier E."/>
            <person name="Sherman D.J."/>
            <person name="Westhof E."/>
            <person name="Weissenbach J."/>
            <person name="Baret P.V."/>
            <person name="Wincker P."/>
            <person name="Gaillardin C."/>
            <person name="Dujon B."/>
            <person name="Souciet J.L."/>
        </authorList>
    </citation>
    <scope>NUCLEOTIDE SEQUENCE [LARGE SCALE GENOMIC DNA]</scope>
    <source>
        <strain evidence="5">ATCC MYA-4447 / BCRC 22081 / CBS 7064 / NBRC 10061 / NRRL Y-12695</strain>
    </source>
</reference>
<evidence type="ECO:0000256" key="1">
    <source>
        <dbReference type="SAM" id="MobiDB-lite"/>
    </source>
</evidence>
<dbReference type="GO" id="GO:0005634">
    <property type="term" value="C:nucleus"/>
    <property type="evidence" value="ECO:0007669"/>
    <property type="project" value="TreeGrafter"/>
</dbReference>
<dbReference type="GO" id="GO:0003729">
    <property type="term" value="F:mRNA binding"/>
    <property type="evidence" value="ECO:0007669"/>
    <property type="project" value="InterPro"/>
</dbReference>
<keyword evidence="5" id="KW-1185">Reference proteome</keyword>
<gene>
    <name evidence="4" type="primary">Piso0_004192</name>
    <name evidence="3" type="ORF">GNLVRS01_PISO0K11472g</name>
    <name evidence="4" type="ORF">GNLVRS01_PISO0L11473g</name>
</gene>
<dbReference type="InterPro" id="IPR019416">
    <property type="entry name" value="NCBP3"/>
</dbReference>
<dbReference type="EMBL" id="FO082049">
    <property type="protein sequence ID" value="CCE83608.1"/>
    <property type="molecule type" value="Genomic_DNA"/>
</dbReference>
<organism evidence="4 5">
    <name type="scientific">Pichia sorbitophila (strain ATCC MYA-4447 / BCRC 22081 / CBS 7064 / NBRC 10061 / NRRL Y-12695)</name>
    <name type="common">Hybrid yeast</name>
    <dbReference type="NCBI Taxonomy" id="559304"/>
    <lineage>
        <taxon>Eukaryota</taxon>
        <taxon>Fungi</taxon>
        <taxon>Dikarya</taxon>
        <taxon>Ascomycota</taxon>
        <taxon>Saccharomycotina</taxon>
        <taxon>Pichiomycetes</taxon>
        <taxon>Debaryomycetaceae</taxon>
        <taxon>Millerozyma</taxon>
    </lineage>
</organism>
<feature type="region of interest" description="Disordered" evidence="1">
    <location>
        <begin position="235"/>
        <end position="255"/>
    </location>
</feature>
<dbReference type="HOGENOM" id="CLU_836769_0_0_1"/>
<dbReference type="eggNOG" id="ENOG502SBFU">
    <property type="taxonomic scope" value="Eukaryota"/>
</dbReference>
<evidence type="ECO:0000313" key="5">
    <source>
        <dbReference type="Proteomes" id="UP000005222"/>
    </source>
</evidence>
<dbReference type="InParanoid" id="G8Y7Q9"/>
<dbReference type="Proteomes" id="UP000005222">
    <property type="component" value="Chromosome K"/>
</dbReference>
<feature type="region of interest" description="Disordered" evidence="1">
    <location>
        <begin position="291"/>
        <end position="366"/>
    </location>
</feature>
<dbReference type="STRING" id="559304.G8Y7Q9"/>
<dbReference type="OrthoDB" id="422106at2759"/>
<feature type="chain" id="PRO_5007664764" evidence="2">
    <location>
        <begin position="17"/>
        <end position="366"/>
    </location>
</feature>
<evidence type="ECO:0000313" key="4">
    <source>
        <dbReference type="EMBL" id="CCE84639.1"/>
    </source>
</evidence>
<dbReference type="AlphaFoldDB" id="G8Y7Q9"/>